<dbReference type="InterPro" id="IPR010514">
    <property type="entry name" value="COX_ARM"/>
</dbReference>
<feature type="domain" description="Cytochrome oxidase subunit II copper A binding" evidence="17">
    <location>
        <begin position="199"/>
        <end position="311"/>
    </location>
</feature>
<keyword evidence="6 16" id="KW-0812">Transmembrane</keyword>
<evidence type="ECO:0000256" key="5">
    <source>
        <dbReference type="ARBA" id="ARBA00022660"/>
    </source>
</evidence>
<evidence type="ECO:0000256" key="12">
    <source>
        <dbReference type="ARBA" id="ARBA00023139"/>
    </source>
</evidence>
<keyword evidence="8" id="KW-0249">Electron transport</keyword>
<feature type="transmembrane region" description="Helical" evidence="16">
    <location>
        <begin position="110"/>
        <end position="134"/>
    </location>
</feature>
<dbReference type="InterPro" id="IPR045187">
    <property type="entry name" value="CcO_II"/>
</dbReference>
<keyword evidence="4" id="KW-1003">Cell membrane</keyword>
<dbReference type="Proteomes" id="UP000015480">
    <property type="component" value="Chromosome"/>
</dbReference>
<dbReference type="GO" id="GO:0004129">
    <property type="term" value="F:cytochrome-c oxidase activity"/>
    <property type="evidence" value="ECO:0007669"/>
    <property type="project" value="InterPro"/>
</dbReference>
<dbReference type="eggNOG" id="COG1622">
    <property type="taxonomic scope" value="Bacteria"/>
</dbReference>
<dbReference type="Gene3D" id="1.10.287.90">
    <property type="match status" value="1"/>
</dbReference>
<evidence type="ECO:0000256" key="6">
    <source>
        <dbReference type="ARBA" id="ARBA00022692"/>
    </source>
</evidence>
<evidence type="ECO:0000313" key="20">
    <source>
        <dbReference type="Proteomes" id="UP000015480"/>
    </source>
</evidence>
<comment type="similarity">
    <text evidence="2">Belongs to the cytochrome c oxidase subunit 2 family.</text>
</comment>
<keyword evidence="13" id="KW-0449">Lipoprotein</keyword>
<dbReference type="InterPro" id="IPR008972">
    <property type="entry name" value="Cupredoxin"/>
</dbReference>
<dbReference type="GO" id="GO:0016682">
    <property type="term" value="F:oxidoreductase activity, acting on diphenols and related substances as donors, oxygen as acceptor"/>
    <property type="evidence" value="ECO:0007669"/>
    <property type="project" value="InterPro"/>
</dbReference>
<evidence type="ECO:0000256" key="11">
    <source>
        <dbReference type="ARBA" id="ARBA00023136"/>
    </source>
</evidence>
<evidence type="ECO:0000256" key="13">
    <source>
        <dbReference type="ARBA" id="ARBA00023288"/>
    </source>
</evidence>
<evidence type="ECO:0000256" key="14">
    <source>
        <dbReference type="ARBA" id="ARBA00030198"/>
    </source>
</evidence>
<keyword evidence="9 16" id="KW-1133">Transmembrane helix</keyword>
<evidence type="ECO:0000256" key="4">
    <source>
        <dbReference type="ARBA" id="ARBA00022475"/>
    </source>
</evidence>
<dbReference type="PROSITE" id="PS50999">
    <property type="entry name" value="COX2_TM"/>
    <property type="match status" value="1"/>
</dbReference>
<dbReference type="CDD" id="cd04212">
    <property type="entry name" value="CuRO_UO_II"/>
    <property type="match status" value="1"/>
</dbReference>
<evidence type="ECO:0000259" key="18">
    <source>
        <dbReference type="PROSITE" id="PS50999"/>
    </source>
</evidence>
<dbReference type="GO" id="GO:0005886">
    <property type="term" value="C:plasma membrane"/>
    <property type="evidence" value="ECO:0007669"/>
    <property type="project" value="UniProtKB-SubCell"/>
</dbReference>
<reference evidence="19 20" key="1">
    <citation type="journal article" date="2014" name="BMC Genomics">
        <title>Architecture and functions of a multipartite genome of the methylotrophic bacterium Paracoccus aminophilus JCM 7686, containing primary and secondary chromids.</title>
        <authorList>
            <person name="Dziewit L."/>
            <person name="Czarnecki J."/>
            <person name="Wibberg D."/>
            <person name="Radlinska M."/>
            <person name="Mrozek P."/>
            <person name="Szymczak M."/>
            <person name="Schluter A."/>
            <person name="Puhler A."/>
            <person name="Bartosik D."/>
        </authorList>
    </citation>
    <scope>NUCLEOTIDE SEQUENCE [LARGE SCALE GENOMIC DNA]</scope>
    <source>
        <strain evidence="19">JCM 7686</strain>
    </source>
</reference>
<dbReference type="InterPro" id="IPR036257">
    <property type="entry name" value="Cyt_c_oxidase_su2_TM_sf"/>
</dbReference>
<dbReference type="NCBIfam" id="TIGR01433">
    <property type="entry name" value="CyoA"/>
    <property type="match status" value="1"/>
</dbReference>
<comment type="subcellular location">
    <subcellularLocation>
        <location evidence="1">Cell membrane</location>
        <topology evidence="1">Multi-pass membrane protein</topology>
    </subcellularLocation>
</comment>
<feature type="transmembrane region" description="Helical" evidence="16">
    <location>
        <begin position="76"/>
        <end position="98"/>
    </location>
</feature>
<dbReference type="InterPro" id="IPR034227">
    <property type="entry name" value="CuRO_UO_II"/>
</dbReference>
<evidence type="ECO:0000256" key="7">
    <source>
        <dbReference type="ARBA" id="ARBA00022729"/>
    </source>
</evidence>
<gene>
    <name evidence="19" type="ORF">JCM7686_1378</name>
</gene>
<evidence type="ECO:0000256" key="10">
    <source>
        <dbReference type="ARBA" id="ARBA00023002"/>
    </source>
</evidence>
<evidence type="ECO:0000256" key="3">
    <source>
        <dbReference type="ARBA" id="ARBA00022448"/>
    </source>
</evidence>
<feature type="domain" description="Cytochrome oxidase subunit II transmembrane region profile" evidence="18">
    <location>
        <begin position="88"/>
        <end position="185"/>
    </location>
</feature>
<dbReference type="PROSITE" id="PS50857">
    <property type="entry name" value="COX2_CUA"/>
    <property type="match status" value="1"/>
</dbReference>
<dbReference type="Pfam" id="PF06481">
    <property type="entry name" value="COX_ARM"/>
    <property type="match status" value="1"/>
</dbReference>
<evidence type="ECO:0000256" key="15">
    <source>
        <dbReference type="SAM" id="MobiDB-lite"/>
    </source>
</evidence>
<keyword evidence="20" id="KW-1185">Reference proteome</keyword>
<protein>
    <recommendedName>
        <fullName evidence="14">Ubiquinol oxidase polypeptide II</fullName>
    </recommendedName>
</protein>
<sequence>MVSIGDFIRKCREVGPVSARNASYLPCPGPGLTLDKLSNVGRFGKGCRVPSPTNPPFLERSGIASRRMNTMKKAPLLRPLAWLIPVIFLSACKTDVLAPAGDVALQQRDILIIATLLMLIIIIPVMIMICWFAWRYRASNTRAAYRPNWDHSTKLELAIWGFPVLIIVALGALTWVSTHLTDPYRPLGRISAERPLDGQKPLEVEVVALDWKWLFIYPEQGVASVNELALPVDRPVRFRLTASSVMNAFYLPTMAGMIYAMPGMETTLNGVINEEGTYKGIASHYSGAGFSGMHFQTHVYNAKGFDDWIETTRTGESNLDRQEYLALERPSENVPPRRFATVDPQLYDRIVNLCVEPGKICMAEMMALDAKGGIGLAGTTNLQPLPEGPNARTAAREPVLGWQPFLVTGFCTPEELAQMFGNRPQWSTVQPGDPTPLRGQGMNPPSSPFSPDWGTRITRMLPSAASETNL</sequence>
<evidence type="ECO:0000256" key="1">
    <source>
        <dbReference type="ARBA" id="ARBA00004651"/>
    </source>
</evidence>
<dbReference type="AlphaFoldDB" id="S5XMF9"/>
<evidence type="ECO:0000256" key="16">
    <source>
        <dbReference type="SAM" id="Phobius"/>
    </source>
</evidence>
<organism evidence="19 20">
    <name type="scientific">Paracoccus aminophilus JCM 7686</name>
    <dbReference type="NCBI Taxonomy" id="1367847"/>
    <lineage>
        <taxon>Bacteria</taxon>
        <taxon>Pseudomonadati</taxon>
        <taxon>Pseudomonadota</taxon>
        <taxon>Alphaproteobacteria</taxon>
        <taxon>Rhodobacterales</taxon>
        <taxon>Paracoccaceae</taxon>
        <taxon>Paracoccus</taxon>
    </lineage>
</organism>
<evidence type="ECO:0000256" key="2">
    <source>
        <dbReference type="ARBA" id="ARBA00007866"/>
    </source>
</evidence>
<proteinExistence type="inferred from homology"/>
<dbReference type="PANTHER" id="PTHR22888">
    <property type="entry name" value="CYTOCHROME C OXIDASE, SUBUNIT II"/>
    <property type="match status" value="1"/>
</dbReference>
<dbReference type="EMBL" id="CP006650">
    <property type="protein sequence ID" value="AGT08479.1"/>
    <property type="molecule type" value="Genomic_DNA"/>
</dbReference>
<evidence type="ECO:0000313" key="19">
    <source>
        <dbReference type="EMBL" id="AGT08479.1"/>
    </source>
</evidence>
<dbReference type="PANTHER" id="PTHR22888:SF18">
    <property type="entry name" value="CYTOCHROME BO(3) UBIQUINOL OXIDASE SUBUNIT 2"/>
    <property type="match status" value="1"/>
</dbReference>
<dbReference type="SUPFAM" id="SSF81464">
    <property type="entry name" value="Cytochrome c oxidase subunit II-like, transmembrane region"/>
    <property type="match status" value="1"/>
</dbReference>
<feature type="transmembrane region" description="Helical" evidence="16">
    <location>
        <begin position="155"/>
        <end position="176"/>
    </location>
</feature>
<dbReference type="Gene3D" id="2.60.40.420">
    <property type="entry name" value="Cupredoxins - blue copper proteins"/>
    <property type="match status" value="1"/>
</dbReference>
<name>S5XMF9_PARAH</name>
<dbReference type="HOGENOM" id="CLU_036876_0_0_5"/>
<dbReference type="InterPro" id="IPR011759">
    <property type="entry name" value="Cyt_c_oxidase_su2_TM_dom"/>
</dbReference>
<dbReference type="InterPro" id="IPR006333">
    <property type="entry name" value="Cyt_o_ubiquinol_oxidase_su2"/>
</dbReference>
<keyword evidence="12" id="KW-0564">Palmitate</keyword>
<keyword evidence="3" id="KW-0813">Transport</keyword>
<dbReference type="KEGG" id="pami:JCM7686_1378"/>
<dbReference type="STRING" id="1367847.JCM7686_1378"/>
<accession>S5XMF9</accession>
<keyword evidence="7" id="KW-0732">Signal</keyword>
<evidence type="ECO:0000256" key="9">
    <source>
        <dbReference type="ARBA" id="ARBA00022989"/>
    </source>
</evidence>
<evidence type="ECO:0000259" key="17">
    <source>
        <dbReference type="PROSITE" id="PS50857"/>
    </source>
</evidence>
<keyword evidence="5" id="KW-0679">Respiratory chain</keyword>
<dbReference type="GO" id="GO:0009486">
    <property type="term" value="F:cytochrome bo3 ubiquinol oxidase activity"/>
    <property type="evidence" value="ECO:0007669"/>
    <property type="project" value="InterPro"/>
</dbReference>
<dbReference type="SUPFAM" id="SSF49503">
    <property type="entry name" value="Cupredoxins"/>
    <property type="match status" value="1"/>
</dbReference>
<dbReference type="PATRIC" id="fig|1367847.3.peg.1348"/>
<dbReference type="GO" id="GO:0042773">
    <property type="term" value="P:ATP synthesis coupled electron transport"/>
    <property type="evidence" value="ECO:0007669"/>
    <property type="project" value="TreeGrafter"/>
</dbReference>
<dbReference type="Pfam" id="PF00116">
    <property type="entry name" value="COX2"/>
    <property type="match status" value="1"/>
</dbReference>
<dbReference type="InterPro" id="IPR002429">
    <property type="entry name" value="CcO_II-like_C"/>
</dbReference>
<dbReference type="GO" id="GO:0005507">
    <property type="term" value="F:copper ion binding"/>
    <property type="evidence" value="ECO:0007669"/>
    <property type="project" value="InterPro"/>
</dbReference>
<keyword evidence="10 19" id="KW-0560">Oxidoreductase</keyword>
<keyword evidence="11 16" id="KW-0472">Membrane</keyword>
<feature type="region of interest" description="Disordered" evidence="15">
    <location>
        <begin position="424"/>
        <end position="455"/>
    </location>
</feature>
<evidence type="ECO:0000256" key="8">
    <source>
        <dbReference type="ARBA" id="ARBA00022982"/>
    </source>
</evidence>